<dbReference type="GO" id="GO:0005524">
    <property type="term" value="F:ATP binding"/>
    <property type="evidence" value="ECO:0007669"/>
    <property type="project" value="UniProtKB-KW"/>
</dbReference>
<evidence type="ECO:0000313" key="7">
    <source>
        <dbReference type="EMBL" id="PWW78365.1"/>
    </source>
</evidence>
<keyword evidence="3" id="KW-0347">Helicase</keyword>
<keyword evidence="4" id="KW-0067">ATP-binding</keyword>
<dbReference type="InterPro" id="IPR014001">
    <property type="entry name" value="Helicase_ATP-bd"/>
</dbReference>
<sequence>MVFRYRVSREACGNRIIPRILQSSPKFPPTGLSLSYPTARKLATTALPPPSDAQTRAIKILRASRANILVNACPGSGKTTTILHMAAALPHQGFLVMVYNHRLMMETNERIARLGLKNAVVYNYHTLGHRFYSPECDTDRGLKRIVRDKLPVMRGKKLPSCDVLVLDEQQDMTPLLKTFIDRVNRDIEDMKNSKRIRPGRVRVVLFGDPRQELYGFKDADARFLTLAPLKELFGDGEEFELIKQNESYRLTGPIADFVNGQMLKPVPGEEIGSVKYRAPDGSAFPKPRYVFYKSLKWDRIVHYEPFKEVQRLLDKMDHSDVLVLAPSLRDRHVIDLANCLALKGHPVHVPDSEDSTSVSLFQSRGKITICTYHQSKGIEREAAVLYGFDESYHLYYNKTPENLQVAENPQYVAATRAKTDLVILNHCEYKHLPFLDPETLGDTCEIVNAKIYSAGTMANDTTEIPEFAVTTLTRNIHDRDMSACIEELELEQISPAFQESSPPSEIGTDGQLVESVAVITGAAAPAMYEYYTGRKRATCRLGSFAKLFQCFGAYNNGVRGAGRGLFRRIQADRPEINLRLRIVKQRMAAWKLSDGDILFLVNFSGAIRSGLLVKLLSIPLDCYSWVEPQHRKNIVGILSRHIPPDCQFEQGIHHTFSGTRSNGGIGIGGAFTVYGTVDISDLKNKCVWEVKYAQKLRVEDKLQAALYAGLVEATHGKGSTCRLINAMSGEVVEIKPKAENSYENIIRRLVNAKINKSATLSDLTDEEFKKEAGDGFENYIGPVVLPSWFNDQNIRRSRKSTIVGGAAGSSTEGTSGGAADAAEKAV</sequence>
<proteinExistence type="predicted"/>
<dbReference type="EMBL" id="PYWC01000016">
    <property type="protein sequence ID" value="PWW78365.1"/>
    <property type="molecule type" value="Genomic_DNA"/>
</dbReference>
<feature type="domain" description="Helicase ATP-binding" evidence="6">
    <location>
        <begin position="46"/>
        <end position="233"/>
    </location>
</feature>
<feature type="compositionally biased region" description="Low complexity" evidence="5">
    <location>
        <begin position="808"/>
        <end position="820"/>
    </location>
</feature>
<keyword evidence="8" id="KW-1185">Reference proteome</keyword>
<dbReference type="InterPro" id="IPR014017">
    <property type="entry name" value="DNA_helicase_UvrD-like_C"/>
</dbReference>
<evidence type="ECO:0000313" key="8">
    <source>
        <dbReference type="Proteomes" id="UP000246991"/>
    </source>
</evidence>
<evidence type="ECO:0000259" key="6">
    <source>
        <dbReference type="SMART" id="SM00487"/>
    </source>
</evidence>
<dbReference type="SUPFAM" id="SSF52540">
    <property type="entry name" value="P-loop containing nucleoside triphosphate hydrolases"/>
    <property type="match status" value="1"/>
</dbReference>
<dbReference type="SMART" id="SM00487">
    <property type="entry name" value="DEXDc"/>
    <property type="match status" value="1"/>
</dbReference>
<dbReference type="Pfam" id="PF13245">
    <property type="entry name" value="AAA_19"/>
    <property type="match status" value="1"/>
</dbReference>
<keyword evidence="1" id="KW-0547">Nucleotide-binding</keyword>
<dbReference type="Pfam" id="PF13361">
    <property type="entry name" value="UvrD_C"/>
    <property type="match status" value="1"/>
</dbReference>
<dbReference type="AlphaFoldDB" id="A0A317SV36"/>
<dbReference type="Proteomes" id="UP000246991">
    <property type="component" value="Unassembled WGS sequence"/>
</dbReference>
<comment type="caution">
    <text evidence="7">The sequence shown here is derived from an EMBL/GenBank/DDBJ whole genome shotgun (WGS) entry which is preliminary data.</text>
</comment>
<evidence type="ECO:0000256" key="5">
    <source>
        <dbReference type="SAM" id="MobiDB-lite"/>
    </source>
</evidence>
<dbReference type="OrthoDB" id="1470711at2759"/>
<name>A0A317SV36_9PEZI</name>
<dbReference type="PANTHER" id="PTHR11070:SF66">
    <property type="entry name" value="UVRD-LIKE HELICASE C-TERMINAL DOMAIN-CONTAINING PROTEIN"/>
    <property type="match status" value="1"/>
</dbReference>
<evidence type="ECO:0000256" key="3">
    <source>
        <dbReference type="ARBA" id="ARBA00022806"/>
    </source>
</evidence>
<protein>
    <submittedName>
        <fullName evidence="7">P-loop containing nucleoside triphosphate hydrolase protein</fullName>
    </submittedName>
</protein>
<dbReference type="GO" id="GO:0016787">
    <property type="term" value="F:hydrolase activity"/>
    <property type="evidence" value="ECO:0007669"/>
    <property type="project" value="UniProtKB-KW"/>
</dbReference>
<feature type="region of interest" description="Disordered" evidence="5">
    <location>
        <begin position="804"/>
        <end position="826"/>
    </location>
</feature>
<evidence type="ECO:0000256" key="1">
    <source>
        <dbReference type="ARBA" id="ARBA00022741"/>
    </source>
</evidence>
<keyword evidence="2 7" id="KW-0378">Hydrolase</keyword>
<dbReference type="Gene3D" id="3.40.50.300">
    <property type="entry name" value="P-loop containing nucleotide triphosphate hydrolases"/>
    <property type="match status" value="2"/>
</dbReference>
<organism evidence="7 8">
    <name type="scientific">Tuber magnatum</name>
    <name type="common">white Piedmont truffle</name>
    <dbReference type="NCBI Taxonomy" id="42249"/>
    <lineage>
        <taxon>Eukaryota</taxon>
        <taxon>Fungi</taxon>
        <taxon>Dikarya</taxon>
        <taxon>Ascomycota</taxon>
        <taxon>Pezizomycotina</taxon>
        <taxon>Pezizomycetes</taxon>
        <taxon>Pezizales</taxon>
        <taxon>Tuberaceae</taxon>
        <taxon>Tuber</taxon>
    </lineage>
</organism>
<dbReference type="GO" id="GO:0000725">
    <property type="term" value="P:recombinational repair"/>
    <property type="evidence" value="ECO:0007669"/>
    <property type="project" value="TreeGrafter"/>
</dbReference>
<dbReference type="STRING" id="42249.A0A317SV36"/>
<dbReference type="PANTHER" id="PTHR11070">
    <property type="entry name" value="UVRD / RECB / PCRA DNA HELICASE FAMILY MEMBER"/>
    <property type="match status" value="1"/>
</dbReference>
<accession>A0A317SV36</accession>
<dbReference type="GO" id="GO:0003677">
    <property type="term" value="F:DNA binding"/>
    <property type="evidence" value="ECO:0007669"/>
    <property type="project" value="InterPro"/>
</dbReference>
<gene>
    <name evidence="7" type="ORF">C7212DRAFT_296930</name>
</gene>
<dbReference type="InterPro" id="IPR027417">
    <property type="entry name" value="P-loop_NTPase"/>
</dbReference>
<reference evidence="7 8" key="1">
    <citation type="submission" date="2018-03" db="EMBL/GenBank/DDBJ databases">
        <title>Genomes of Pezizomycetes fungi and the evolution of truffles.</title>
        <authorList>
            <person name="Murat C."/>
            <person name="Payen T."/>
            <person name="Noel B."/>
            <person name="Kuo A."/>
            <person name="Martin F.M."/>
        </authorList>
    </citation>
    <scope>NUCLEOTIDE SEQUENCE [LARGE SCALE GENOMIC DNA]</scope>
    <source>
        <strain evidence="7">091103-1</strain>
    </source>
</reference>
<dbReference type="GO" id="GO:0043138">
    <property type="term" value="F:3'-5' DNA helicase activity"/>
    <property type="evidence" value="ECO:0007669"/>
    <property type="project" value="TreeGrafter"/>
</dbReference>
<dbReference type="GO" id="GO:0005634">
    <property type="term" value="C:nucleus"/>
    <property type="evidence" value="ECO:0007669"/>
    <property type="project" value="TreeGrafter"/>
</dbReference>
<evidence type="ECO:0000256" key="2">
    <source>
        <dbReference type="ARBA" id="ARBA00022801"/>
    </source>
</evidence>
<dbReference type="InterPro" id="IPR000212">
    <property type="entry name" value="DNA_helicase_UvrD/REP"/>
</dbReference>
<evidence type="ECO:0000256" key="4">
    <source>
        <dbReference type="ARBA" id="ARBA00022840"/>
    </source>
</evidence>